<sequence>MLVVISSGRGPLGAAWSSIRRGRRREDVVRRIVTTMLMSRGPHGADYGESGVASSGGHVVRSRRLWQTDSSSKFDSRGSEKAGIDRWTSVCIHSRGVRTPKEFG</sequence>
<evidence type="ECO:0000313" key="2">
    <source>
        <dbReference type="Proteomes" id="UP000797356"/>
    </source>
</evidence>
<evidence type="ECO:0000313" key="1">
    <source>
        <dbReference type="EMBL" id="KAG1354192.1"/>
    </source>
</evidence>
<reference evidence="1" key="1">
    <citation type="journal article" date="2017" name="Gigascience">
        <title>The genome draft of coconut (Cocos nucifera).</title>
        <authorList>
            <person name="Xiao Y."/>
            <person name="Xu P."/>
            <person name="Fan H."/>
            <person name="Baudouin L."/>
            <person name="Xia W."/>
            <person name="Bocs S."/>
            <person name="Xu J."/>
            <person name="Li Q."/>
            <person name="Guo A."/>
            <person name="Zhou L."/>
            <person name="Li J."/>
            <person name="Wu Y."/>
            <person name="Ma Z."/>
            <person name="Armero A."/>
            <person name="Issali A.E."/>
            <person name="Liu N."/>
            <person name="Peng M."/>
            <person name="Yang Y."/>
        </authorList>
    </citation>
    <scope>NUCLEOTIDE SEQUENCE</scope>
    <source>
        <tissue evidence="1">Spear leaf of Hainan Tall coconut</tissue>
    </source>
</reference>
<organism evidence="1 2">
    <name type="scientific">Cocos nucifera</name>
    <name type="common">Coconut palm</name>
    <dbReference type="NCBI Taxonomy" id="13894"/>
    <lineage>
        <taxon>Eukaryota</taxon>
        <taxon>Viridiplantae</taxon>
        <taxon>Streptophyta</taxon>
        <taxon>Embryophyta</taxon>
        <taxon>Tracheophyta</taxon>
        <taxon>Spermatophyta</taxon>
        <taxon>Magnoliopsida</taxon>
        <taxon>Liliopsida</taxon>
        <taxon>Arecaceae</taxon>
        <taxon>Arecoideae</taxon>
        <taxon>Cocoseae</taxon>
        <taxon>Attaleinae</taxon>
        <taxon>Cocos</taxon>
    </lineage>
</organism>
<dbReference type="Proteomes" id="UP000797356">
    <property type="component" value="Chromosome 7"/>
</dbReference>
<name>A0A8K0IED4_COCNU</name>
<keyword evidence="2" id="KW-1185">Reference proteome</keyword>
<gene>
    <name evidence="1" type="ORF">COCNU_07G003040</name>
</gene>
<dbReference type="AlphaFoldDB" id="A0A8K0IED4"/>
<reference evidence="1" key="2">
    <citation type="submission" date="2019-07" db="EMBL/GenBank/DDBJ databases">
        <authorList>
            <person name="Yang Y."/>
            <person name="Bocs S."/>
            <person name="Baudouin L."/>
        </authorList>
    </citation>
    <scope>NUCLEOTIDE SEQUENCE</scope>
    <source>
        <tissue evidence="1">Spear leaf of Hainan Tall coconut</tissue>
    </source>
</reference>
<proteinExistence type="predicted"/>
<comment type="caution">
    <text evidence="1">The sequence shown here is derived from an EMBL/GenBank/DDBJ whole genome shotgun (WGS) entry which is preliminary data.</text>
</comment>
<accession>A0A8K0IED4</accession>
<protein>
    <submittedName>
        <fullName evidence="1">Uncharacterized protein</fullName>
    </submittedName>
</protein>
<dbReference type="EMBL" id="CM017878">
    <property type="protein sequence ID" value="KAG1354192.1"/>
    <property type="molecule type" value="Genomic_DNA"/>
</dbReference>